<dbReference type="EMBL" id="JAQNDO010000001">
    <property type="protein sequence ID" value="MDC0746058.1"/>
    <property type="molecule type" value="Genomic_DNA"/>
</dbReference>
<organism evidence="1 2">
    <name type="scientific">Polyangium mundeleinium</name>
    <dbReference type="NCBI Taxonomy" id="2995306"/>
    <lineage>
        <taxon>Bacteria</taxon>
        <taxon>Pseudomonadati</taxon>
        <taxon>Myxococcota</taxon>
        <taxon>Polyangia</taxon>
        <taxon>Polyangiales</taxon>
        <taxon>Polyangiaceae</taxon>
        <taxon>Polyangium</taxon>
    </lineage>
</organism>
<gene>
    <name evidence="1" type="ORF">POL67_32325</name>
</gene>
<name>A0ABT5EY23_9BACT</name>
<reference evidence="1 2" key="1">
    <citation type="submission" date="2022-11" db="EMBL/GenBank/DDBJ databases">
        <title>Minimal conservation of predation-associated metabolite biosynthetic gene clusters underscores biosynthetic potential of Myxococcota including descriptions for ten novel species: Archangium lansinium sp. nov., Myxococcus landrumus sp. nov., Nannocystis bai.</title>
        <authorList>
            <person name="Ahearne A."/>
            <person name="Stevens C."/>
            <person name="Dowd S."/>
        </authorList>
    </citation>
    <scope>NUCLEOTIDE SEQUENCE [LARGE SCALE GENOMIC DNA]</scope>
    <source>
        <strain evidence="1 2">RJM3</strain>
    </source>
</reference>
<accession>A0ABT5EY23</accession>
<dbReference type="RefSeq" id="WP_271924200.1">
    <property type="nucleotide sequence ID" value="NZ_JAQNDO010000001.1"/>
</dbReference>
<evidence type="ECO:0000313" key="1">
    <source>
        <dbReference type="EMBL" id="MDC0746058.1"/>
    </source>
</evidence>
<comment type="caution">
    <text evidence="1">The sequence shown here is derived from an EMBL/GenBank/DDBJ whole genome shotgun (WGS) entry which is preliminary data.</text>
</comment>
<sequence>MSIGPLAVVEESCEPDLLEIPKADFAPPTWAQEATVCEGLTDTGHAGCGSGAMCIPEPVPPAYLACVYKEGDVPCEGEHYTERHVFYGDFDDQRSCSPCGCGLVSGSVCTATASIYTDVACTVALLGGVPASSLDSPCFDLTPAGEALGSKAMTNIKYHAGACEATGGEPQGAVVEVLPATFCCIPQDK</sequence>
<keyword evidence="2" id="KW-1185">Reference proteome</keyword>
<evidence type="ECO:0000313" key="2">
    <source>
        <dbReference type="Proteomes" id="UP001221411"/>
    </source>
</evidence>
<dbReference type="Proteomes" id="UP001221411">
    <property type="component" value="Unassembled WGS sequence"/>
</dbReference>
<protein>
    <submittedName>
        <fullName evidence="1">Uncharacterized protein</fullName>
    </submittedName>
</protein>
<proteinExistence type="predicted"/>